<evidence type="ECO:0000256" key="5">
    <source>
        <dbReference type="ARBA" id="ARBA00023136"/>
    </source>
</evidence>
<feature type="transmembrane region" description="Helical" evidence="6">
    <location>
        <begin position="369"/>
        <end position="389"/>
    </location>
</feature>
<dbReference type="PANTHER" id="PTHR43791">
    <property type="entry name" value="PERMEASE-RELATED"/>
    <property type="match status" value="1"/>
</dbReference>
<evidence type="ECO:0000259" key="7">
    <source>
        <dbReference type="PROSITE" id="PS50850"/>
    </source>
</evidence>
<protein>
    <submittedName>
        <fullName evidence="8">Putative transporter</fullName>
    </submittedName>
</protein>
<dbReference type="InterPro" id="IPR036259">
    <property type="entry name" value="MFS_trans_sf"/>
</dbReference>
<keyword evidence="4 6" id="KW-1133">Transmembrane helix</keyword>
<evidence type="ECO:0000313" key="8">
    <source>
        <dbReference type="EMBL" id="KAF7191484.1"/>
    </source>
</evidence>
<feature type="transmembrane region" description="Helical" evidence="6">
    <location>
        <begin position="147"/>
        <end position="168"/>
    </location>
</feature>
<gene>
    <name evidence="8" type="ORF">HII31_06986</name>
</gene>
<accession>A0A8H6RH78</accession>
<dbReference type="OrthoDB" id="2962993at2759"/>
<feature type="transmembrane region" description="Helical" evidence="6">
    <location>
        <begin position="313"/>
        <end position="333"/>
    </location>
</feature>
<comment type="caution">
    <text evidence="8">The sequence shown here is derived from an EMBL/GenBank/DDBJ whole genome shotgun (WGS) entry which is preliminary data.</text>
</comment>
<dbReference type="InterPro" id="IPR011701">
    <property type="entry name" value="MFS"/>
</dbReference>
<name>A0A8H6RH78_9PEZI</name>
<feature type="transmembrane region" description="Helical" evidence="6">
    <location>
        <begin position="345"/>
        <end position="363"/>
    </location>
</feature>
<evidence type="ECO:0000256" key="4">
    <source>
        <dbReference type="ARBA" id="ARBA00022989"/>
    </source>
</evidence>
<dbReference type="FunFam" id="1.20.1250.20:FF:000034">
    <property type="entry name" value="MFS general substrate transporter"/>
    <property type="match status" value="1"/>
</dbReference>
<feature type="domain" description="Major facilitator superfamily (MFS) profile" evidence="7">
    <location>
        <begin position="50"/>
        <end position="562"/>
    </location>
</feature>
<dbReference type="PROSITE" id="PS50850">
    <property type="entry name" value="MFS"/>
    <property type="match status" value="1"/>
</dbReference>
<dbReference type="SUPFAM" id="SSF103473">
    <property type="entry name" value="MFS general substrate transporter"/>
    <property type="match status" value="1"/>
</dbReference>
<evidence type="ECO:0000256" key="1">
    <source>
        <dbReference type="ARBA" id="ARBA00004141"/>
    </source>
</evidence>
<dbReference type="GO" id="GO:0022857">
    <property type="term" value="F:transmembrane transporter activity"/>
    <property type="evidence" value="ECO:0007669"/>
    <property type="project" value="InterPro"/>
</dbReference>
<feature type="transmembrane region" description="Helical" evidence="6">
    <location>
        <begin position="46"/>
        <end position="63"/>
    </location>
</feature>
<keyword evidence="9" id="KW-1185">Reference proteome</keyword>
<feature type="transmembrane region" description="Helical" evidence="6">
    <location>
        <begin position="210"/>
        <end position="232"/>
    </location>
</feature>
<dbReference type="AlphaFoldDB" id="A0A8H6RH78"/>
<feature type="transmembrane region" description="Helical" evidence="6">
    <location>
        <begin position="118"/>
        <end position="135"/>
    </location>
</feature>
<keyword evidence="5 6" id="KW-0472">Membrane</keyword>
<evidence type="ECO:0000313" key="9">
    <source>
        <dbReference type="Proteomes" id="UP000660729"/>
    </source>
</evidence>
<sequence length="562" mass="62610">MANLHSSEMDDSMMKVSSGDAKETYSTEDGIVTIDRAKERKLVRKLDLHIVPVVMLLYLLSFLDRVNIGNARLYGMEEDLNLTADQYQTAVSLLFVTYILSELPSNLILKHYVSPSRWISFITVSWGIIATLTGITQSYAGLIVCRLLLGLVEGGLFPGCAIYLTFFYTKQELALRIGYLFVSAALAGACGGLLAYGIGYMDGVAGQSGWRWIIIIEGLPTIVLGIACWWILADDPDTAYYLNAEEKEMIIARRATQTGQSDTFEWQDVRKGLKDWKIWSFSAGQFCVDTMLYGYSTFLPTVIKGIRPESSSAIVQVLTIPCYALGAISYMAAARYSDWRQSRGPVAVFFALIAVVGYAVLISDVSSGAHYVGCFLVAMGLYVSTSLCIRHNSERKCGTEPAVSELAALSQRRVSECLSFEPSLTIIPIVRWRSAFRWRGFLRIILATESVLRELDYSSRSGTAAASWLHFCIHQAPDQDISKAMQSRCRSWLWARSCTLRCGSTSSRRTGVVQTANEITLWRARQKMRYWRSVMRIHASSSQLEQGLPKISYTAEKGTVVA</sequence>
<dbReference type="InterPro" id="IPR020846">
    <property type="entry name" value="MFS_dom"/>
</dbReference>
<dbReference type="GO" id="GO:0016020">
    <property type="term" value="C:membrane"/>
    <property type="evidence" value="ECO:0007669"/>
    <property type="project" value="UniProtKB-SubCell"/>
</dbReference>
<dbReference type="EMBL" id="JABCIY010000157">
    <property type="protein sequence ID" value="KAF7191484.1"/>
    <property type="molecule type" value="Genomic_DNA"/>
</dbReference>
<dbReference type="Proteomes" id="UP000660729">
    <property type="component" value="Unassembled WGS sequence"/>
</dbReference>
<evidence type="ECO:0000256" key="3">
    <source>
        <dbReference type="ARBA" id="ARBA00022692"/>
    </source>
</evidence>
<dbReference type="PANTHER" id="PTHR43791:SF91">
    <property type="entry name" value="MAJOR FACILITATOR SUPERFAMILY (MFS) PROFILE DOMAIN-CONTAINING PROTEIN-RELATED"/>
    <property type="match status" value="1"/>
</dbReference>
<proteinExistence type="predicted"/>
<reference evidence="8" key="1">
    <citation type="submission" date="2020-04" db="EMBL/GenBank/DDBJ databases">
        <title>Draft genome resource of the tomato pathogen Pseudocercospora fuligena.</title>
        <authorList>
            <person name="Zaccaron A."/>
        </authorList>
    </citation>
    <scope>NUCLEOTIDE SEQUENCE</scope>
    <source>
        <strain evidence="8">PF001</strain>
    </source>
</reference>
<evidence type="ECO:0000256" key="2">
    <source>
        <dbReference type="ARBA" id="ARBA00022448"/>
    </source>
</evidence>
<dbReference type="Gene3D" id="1.20.1250.20">
    <property type="entry name" value="MFS general substrate transporter like domains"/>
    <property type="match status" value="2"/>
</dbReference>
<comment type="subcellular location">
    <subcellularLocation>
        <location evidence="1">Membrane</location>
        <topology evidence="1">Multi-pass membrane protein</topology>
    </subcellularLocation>
</comment>
<keyword evidence="3 6" id="KW-0812">Transmembrane</keyword>
<feature type="transmembrane region" description="Helical" evidence="6">
    <location>
        <begin position="174"/>
        <end position="198"/>
    </location>
</feature>
<dbReference type="Pfam" id="PF07690">
    <property type="entry name" value="MFS_1"/>
    <property type="match status" value="1"/>
</dbReference>
<keyword evidence="2" id="KW-0813">Transport</keyword>
<organism evidence="8 9">
    <name type="scientific">Pseudocercospora fuligena</name>
    <dbReference type="NCBI Taxonomy" id="685502"/>
    <lineage>
        <taxon>Eukaryota</taxon>
        <taxon>Fungi</taxon>
        <taxon>Dikarya</taxon>
        <taxon>Ascomycota</taxon>
        <taxon>Pezizomycotina</taxon>
        <taxon>Dothideomycetes</taxon>
        <taxon>Dothideomycetidae</taxon>
        <taxon>Mycosphaerellales</taxon>
        <taxon>Mycosphaerellaceae</taxon>
        <taxon>Pseudocercospora</taxon>
    </lineage>
</organism>
<evidence type="ECO:0000256" key="6">
    <source>
        <dbReference type="SAM" id="Phobius"/>
    </source>
</evidence>